<organism evidence="2 3">
    <name type="scientific">Saccharopolyspora rectivirgula</name>
    <dbReference type="NCBI Taxonomy" id="28042"/>
    <lineage>
        <taxon>Bacteria</taxon>
        <taxon>Bacillati</taxon>
        <taxon>Actinomycetota</taxon>
        <taxon>Actinomycetes</taxon>
        <taxon>Pseudonocardiales</taxon>
        <taxon>Pseudonocardiaceae</taxon>
        <taxon>Saccharopolyspora</taxon>
    </lineage>
</organism>
<dbReference type="AlphaFoldDB" id="A0A073B123"/>
<gene>
    <name evidence="2" type="ORF">GU90_07235</name>
</gene>
<reference evidence="2 3" key="1">
    <citation type="submission" date="2014-06" db="EMBL/GenBank/DDBJ databases">
        <title>Saccharopolyspora rectivirgula DSM-43113 Genome sequencing.</title>
        <authorList>
            <person name="Barrera C."/>
            <person name="Millon L."/>
            <person name="Rognon B."/>
            <person name="Zaugg C."/>
            <person name="Monod M."/>
        </authorList>
    </citation>
    <scope>NUCLEOTIDE SEQUENCE [LARGE SCALE GENOMIC DNA]</scope>
    <source>
        <strain evidence="2 3">DSM 43113</strain>
    </source>
</reference>
<dbReference type="Pfam" id="PF19809">
    <property type="entry name" value="DUF6292"/>
    <property type="match status" value="1"/>
</dbReference>
<comment type="caution">
    <text evidence="2">The sequence shown here is derived from an EMBL/GenBank/DDBJ whole genome shotgun (WGS) entry which is preliminary data.</text>
</comment>
<sequence>MHEELNEQIRQHTGGARDLSDAVHGYLREVVADASVLGIGLEHARVYPAEAKIEIELVGVPGLQVSWEPRSGWYYQTQQAGTYYRVSREADAASRVPDAETVAAWLQLIDSGELQGHDDRPDPLDPQDQALVERLATIGAGQDPYTPG</sequence>
<name>A0A073B123_9PSEU</name>
<dbReference type="RefSeq" id="WP_029722135.1">
    <property type="nucleotide sequence ID" value="NZ_JAJUIW010000006.1"/>
</dbReference>
<dbReference type="OrthoDB" id="3698443at2"/>
<dbReference type="STRING" id="28042.GU90_07235"/>
<evidence type="ECO:0000313" key="3">
    <source>
        <dbReference type="Proteomes" id="UP000031419"/>
    </source>
</evidence>
<dbReference type="EMBL" id="JNVU01000017">
    <property type="protein sequence ID" value="KEI44992.1"/>
    <property type="molecule type" value="Genomic_DNA"/>
</dbReference>
<evidence type="ECO:0000313" key="2">
    <source>
        <dbReference type="EMBL" id="KEI44992.1"/>
    </source>
</evidence>
<proteinExistence type="predicted"/>
<feature type="domain" description="DUF6292" evidence="1">
    <location>
        <begin position="26"/>
        <end position="107"/>
    </location>
</feature>
<dbReference type="InterPro" id="IPR046259">
    <property type="entry name" value="DUF6292"/>
</dbReference>
<accession>A0A073B123</accession>
<keyword evidence="3" id="KW-1185">Reference proteome</keyword>
<evidence type="ECO:0000259" key="1">
    <source>
        <dbReference type="Pfam" id="PF19809"/>
    </source>
</evidence>
<protein>
    <recommendedName>
        <fullName evidence="1">DUF6292 domain-containing protein</fullName>
    </recommendedName>
</protein>
<dbReference type="Proteomes" id="UP000031419">
    <property type="component" value="Unassembled WGS sequence"/>
</dbReference>